<evidence type="ECO:0000313" key="2">
    <source>
        <dbReference type="Proteomes" id="UP000039865"/>
    </source>
</evidence>
<name>A0A077ZW84_STYLE</name>
<accession>A0A077ZW84</accession>
<evidence type="ECO:0000313" key="1">
    <source>
        <dbReference type="EMBL" id="CDW73525.1"/>
    </source>
</evidence>
<dbReference type="AlphaFoldDB" id="A0A077ZW84"/>
<gene>
    <name evidence="1" type="primary">Contig8530.g9108</name>
    <name evidence="1" type="ORF">STYLEM_2506</name>
</gene>
<keyword evidence="2" id="KW-1185">Reference proteome</keyword>
<dbReference type="InParanoid" id="A0A077ZW84"/>
<reference evidence="1 2" key="1">
    <citation type="submission" date="2014-06" db="EMBL/GenBank/DDBJ databases">
        <authorList>
            <person name="Swart Estienne"/>
        </authorList>
    </citation>
    <scope>NUCLEOTIDE SEQUENCE [LARGE SCALE GENOMIC DNA]</scope>
    <source>
        <strain evidence="1 2">130c</strain>
    </source>
</reference>
<proteinExistence type="predicted"/>
<sequence>MTHRDKNIPKVGGNEKFLFDNGMSKQSLIANMSLALQRKKNQDMTSAKLLVRKKGDQFVTVNGQYQNDNIQNKFDRLSETKKQDEMGRHYKQRNLGSEITLGYNTDYKLPVDQRTTRHLYHDKDFFKSIKATNIIKVTSSDREFASQNKFKESKQSKEFSPYPQHVEKRNMRNDSSLSLKQDSENMKQEMVLRKKLIGWAQQKNQISIQGLRSFKKNPEIPNPPQPQQQSVILKKLMNKNFESQQSRIGKQMDVAQIRAQAIINKESLYRSIAGDFSRARSMIKSSNYQEIDEKKRASIYGSKYFQIDSYNNSHNNLQSRAGTDLRNQAKIPIKSNRIGNLTNQGTSFKIGDYNFKLNNAKKTFRTTFQDQYIQKQINSLDNQMCKESQTRNVSIPLNKARNLPNSFLTQSKQDYQNLFESTNSLNKSINSATSEQHNQYSRPGRISIDKMIHNSQIKLEYNTVYHNKYREGLGIKSLKQLKDDHNLNKSLKKDVLDSHFQLGGRSLVSADLNSPLHLLEADKRLTYFKEKPFSKEQNELRSKFKDKIERQNWNIKQQKSLDVSQEMSRDASYHKINRSLSDIDLYRSSRPQSNLSMTAHLKQSSNFNLGYQRNSDTNRIMRNSTNFDSSASNVGYKNRDDVSQFKQNYDINRNHQNRKTNLNLGRSASKFETNYKDQYPWQVPKYEL</sequence>
<organism evidence="1 2">
    <name type="scientific">Stylonychia lemnae</name>
    <name type="common">Ciliate</name>
    <dbReference type="NCBI Taxonomy" id="5949"/>
    <lineage>
        <taxon>Eukaryota</taxon>
        <taxon>Sar</taxon>
        <taxon>Alveolata</taxon>
        <taxon>Ciliophora</taxon>
        <taxon>Intramacronucleata</taxon>
        <taxon>Spirotrichea</taxon>
        <taxon>Stichotrichia</taxon>
        <taxon>Sporadotrichida</taxon>
        <taxon>Oxytrichidae</taxon>
        <taxon>Stylonychinae</taxon>
        <taxon>Stylonychia</taxon>
    </lineage>
</organism>
<protein>
    <submittedName>
        <fullName evidence="1">Uncharacterized protein</fullName>
    </submittedName>
</protein>
<dbReference type="Proteomes" id="UP000039865">
    <property type="component" value="Unassembled WGS sequence"/>
</dbReference>
<dbReference type="EMBL" id="CCKQ01002436">
    <property type="protein sequence ID" value="CDW73525.1"/>
    <property type="molecule type" value="Genomic_DNA"/>
</dbReference>